<accession>A0ABW0BGF1</accession>
<protein>
    <submittedName>
        <fullName evidence="2">Alkaline phosphatase PhoX</fullName>
    </submittedName>
</protein>
<reference evidence="3" key="1">
    <citation type="journal article" date="2019" name="Int. J. Syst. Evol. Microbiol.">
        <title>The Global Catalogue of Microorganisms (GCM) 10K type strain sequencing project: providing services to taxonomists for standard genome sequencing and annotation.</title>
        <authorList>
            <consortium name="The Broad Institute Genomics Platform"/>
            <consortium name="The Broad Institute Genome Sequencing Center for Infectious Disease"/>
            <person name="Wu L."/>
            <person name="Ma J."/>
        </authorList>
    </citation>
    <scope>NUCLEOTIDE SEQUENCE [LARGE SCALE GENOMIC DNA]</scope>
    <source>
        <strain evidence="3">DFY41</strain>
    </source>
</reference>
<evidence type="ECO:0000256" key="1">
    <source>
        <dbReference type="SAM" id="SignalP"/>
    </source>
</evidence>
<keyword evidence="3" id="KW-1185">Reference proteome</keyword>
<dbReference type="RefSeq" id="WP_378588374.1">
    <property type="nucleotide sequence ID" value="NZ_JBHSKD010000007.1"/>
</dbReference>
<dbReference type="Pfam" id="PF05787">
    <property type="entry name" value="PhoX"/>
    <property type="match status" value="1"/>
</dbReference>
<organism evidence="2 3">
    <name type="scientific">Nocardioides taihuensis</name>
    <dbReference type="NCBI Taxonomy" id="1835606"/>
    <lineage>
        <taxon>Bacteria</taxon>
        <taxon>Bacillati</taxon>
        <taxon>Actinomycetota</taxon>
        <taxon>Actinomycetes</taxon>
        <taxon>Propionibacteriales</taxon>
        <taxon>Nocardioidaceae</taxon>
        <taxon>Nocardioides</taxon>
    </lineage>
</organism>
<sequence length="511" mass="52867">MTTHLRRATVGLGLLSLAAAVTGLAAPASALPTGDGPSTTIAPYVLPAHAGVSVTSLLTVDDAARPDPGVDMVGVPDGLGAFAQDDDVVVYMNHELSAAAGVVRAHGQKGSFVSRNVIDPGTGQVLQTRDLIDEVAYWDYASGTYAAAATAPFSSAFSRFCSGSLTDPGQLDGPGGSRYGYGGQVYFANEENGDNGRSFGVTDDGRATQLPRLGLFSWENTLAADTGTRATVVLGNEDGGSGQLRVYTGKKEKSGSAVDRAGLTNGSLAVIDVADQAVSTDAQYRAAYGKEQAVPVVLHGIDWTKGGAAQNADAAASGLSLNRIEDGAFDPRHPNDYYFLTTEGGGTTSVENDPVTGAPVSRDGGGLWRLRFDNVKDPAEGATLELPLDGTEAPYLNKPDNMDIDHAGHLLIQEDPGGNAHLARVLAYDLASGSIATLAQFDPAHFAPGATAAPSTIDEESSAIIDVADLMGEGTFLFDAQVHTSAGLSDPVRQVEHGQLLTMTVDWGSVF</sequence>
<dbReference type="EMBL" id="JBHSKD010000007">
    <property type="protein sequence ID" value="MFC5176263.1"/>
    <property type="molecule type" value="Genomic_DNA"/>
</dbReference>
<comment type="caution">
    <text evidence="2">The sequence shown here is derived from an EMBL/GenBank/DDBJ whole genome shotgun (WGS) entry which is preliminary data.</text>
</comment>
<feature type="signal peptide" evidence="1">
    <location>
        <begin position="1"/>
        <end position="30"/>
    </location>
</feature>
<dbReference type="Proteomes" id="UP001596087">
    <property type="component" value="Unassembled WGS sequence"/>
</dbReference>
<keyword evidence="1" id="KW-0732">Signal</keyword>
<dbReference type="InterPro" id="IPR008557">
    <property type="entry name" value="PhoX"/>
</dbReference>
<evidence type="ECO:0000313" key="3">
    <source>
        <dbReference type="Proteomes" id="UP001596087"/>
    </source>
</evidence>
<gene>
    <name evidence="2" type="ORF">ACFPGP_06245</name>
</gene>
<evidence type="ECO:0000313" key="2">
    <source>
        <dbReference type="EMBL" id="MFC5176263.1"/>
    </source>
</evidence>
<name>A0ABW0BGF1_9ACTN</name>
<feature type="chain" id="PRO_5045417402" evidence="1">
    <location>
        <begin position="31"/>
        <end position="511"/>
    </location>
</feature>
<proteinExistence type="predicted"/>